<protein>
    <submittedName>
        <fullName evidence="1">Uncharacterized protein</fullName>
    </submittedName>
</protein>
<dbReference type="EMBL" id="MNUJ01000010">
    <property type="protein sequence ID" value="OIN90113.1"/>
    <property type="molecule type" value="Genomic_DNA"/>
</dbReference>
<name>A0A1J4RRU2_9BACT</name>
<proteinExistence type="predicted"/>
<reference evidence="1 2" key="1">
    <citation type="journal article" date="2016" name="Environ. Microbiol.">
        <title>Genomic resolution of a cold subsurface aquifer community provides metabolic insights for novel microbes adapted to high CO concentrations.</title>
        <authorList>
            <person name="Probst A.J."/>
            <person name="Castelle C.J."/>
            <person name="Singh A."/>
            <person name="Brown C.T."/>
            <person name="Anantharaman K."/>
            <person name="Sharon I."/>
            <person name="Hug L.A."/>
            <person name="Burstein D."/>
            <person name="Emerson J.B."/>
            <person name="Thomas B.C."/>
            <person name="Banfield J.F."/>
        </authorList>
    </citation>
    <scope>NUCLEOTIDE SEQUENCE [LARGE SCALE GENOMIC DNA]</scope>
    <source>
        <strain evidence="1">CG1_02_42_45</strain>
    </source>
</reference>
<evidence type="ECO:0000313" key="1">
    <source>
        <dbReference type="EMBL" id="OIN90113.1"/>
    </source>
</evidence>
<sequence length="96" mass="11093">MINSLEKLEIVKESGEVAQSFNFIQDKILEGWSSPPAVAKCVRTIFRILHCRIPIRAWRFLSTRVESISSRVVIIYLAMRLNVEVRLLSSAKFEEK</sequence>
<gene>
    <name evidence="1" type="ORF">AUJ40_00555</name>
</gene>
<dbReference type="AlphaFoldDB" id="A0A1J4RRU2"/>
<accession>A0A1J4RRU2</accession>
<comment type="caution">
    <text evidence="1">The sequence shown here is derived from an EMBL/GenBank/DDBJ whole genome shotgun (WGS) entry which is preliminary data.</text>
</comment>
<evidence type="ECO:0000313" key="2">
    <source>
        <dbReference type="Proteomes" id="UP000182753"/>
    </source>
</evidence>
<dbReference type="Proteomes" id="UP000182753">
    <property type="component" value="Unassembled WGS sequence"/>
</dbReference>
<organism evidence="1 2">
    <name type="scientific">Candidatus Berkelbacteria bacterium CG1_02_42_45</name>
    <dbReference type="NCBI Taxonomy" id="1805036"/>
    <lineage>
        <taxon>Bacteria</taxon>
        <taxon>Candidatus Berkelbacteria</taxon>
    </lineage>
</organism>